<reference evidence="2" key="1">
    <citation type="submission" date="2023-10" db="EMBL/GenBank/DDBJ databases">
        <authorList>
            <person name="Hackl T."/>
        </authorList>
    </citation>
    <scope>NUCLEOTIDE SEQUENCE</scope>
</reference>
<protein>
    <submittedName>
        <fullName evidence="2">Uu.00g038680.m01.CDS01</fullName>
    </submittedName>
</protein>
<evidence type="ECO:0000313" key="3">
    <source>
        <dbReference type="Proteomes" id="UP001295740"/>
    </source>
</evidence>
<sequence>MIVKVSKSTPLLATAEERRRKREELRRKEEIASNLVDRLVDDREREDREREERRRMDEIVSNHMEAADRLVYDRPPKSRRNRKKHKIYGESGEAPEDYLMSGGLEPAPPPAISLPTKARKPVPIAGPRPPSVADKLIPAVTPTFPPALSGQDEEEKEGKEAAQEPDTPSDSHKGSTSSGRSHKVTPIPAPRPWEDHPGLVVKFNVHGHRGSGRGKDRSSD</sequence>
<accession>A0AAI8YDR5</accession>
<proteinExistence type="predicted"/>
<dbReference type="Proteomes" id="UP001295740">
    <property type="component" value="Unassembled WGS sequence"/>
</dbReference>
<name>A0AAI8YDR5_9PEZI</name>
<dbReference type="AlphaFoldDB" id="A0AAI8YDR5"/>
<feature type="region of interest" description="Disordered" evidence="1">
    <location>
        <begin position="1"/>
        <end position="26"/>
    </location>
</feature>
<organism evidence="2 3">
    <name type="scientific">Anthostomella pinea</name>
    <dbReference type="NCBI Taxonomy" id="933095"/>
    <lineage>
        <taxon>Eukaryota</taxon>
        <taxon>Fungi</taxon>
        <taxon>Dikarya</taxon>
        <taxon>Ascomycota</taxon>
        <taxon>Pezizomycotina</taxon>
        <taxon>Sordariomycetes</taxon>
        <taxon>Xylariomycetidae</taxon>
        <taxon>Xylariales</taxon>
        <taxon>Xylariaceae</taxon>
        <taxon>Anthostomella</taxon>
    </lineage>
</organism>
<feature type="region of interest" description="Disordered" evidence="1">
    <location>
        <begin position="39"/>
        <end position="220"/>
    </location>
</feature>
<evidence type="ECO:0000256" key="1">
    <source>
        <dbReference type="SAM" id="MobiDB-lite"/>
    </source>
</evidence>
<evidence type="ECO:0000313" key="2">
    <source>
        <dbReference type="EMBL" id="CAJ2501015.1"/>
    </source>
</evidence>
<feature type="compositionally biased region" description="Polar residues" evidence="1">
    <location>
        <begin position="1"/>
        <end position="11"/>
    </location>
</feature>
<feature type="compositionally biased region" description="Basic and acidic residues" evidence="1">
    <location>
        <begin position="15"/>
        <end position="26"/>
    </location>
</feature>
<keyword evidence="3" id="KW-1185">Reference proteome</keyword>
<dbReference type="EMBL" id="CAUWAG010000003">
    <property type="protein sequence ID" value="CAJ2501015.1"/>
    <property type="molecule type" value="Genomic_DNA"/>
</dbReference>
<gene>
    <name evidence="2" type="ORF">KHLLAP_LOCUS1483</name>
</gene>
<feature type="compositionally biased region" description="Basic residues" evidence="1">
    <location>
        <begin position="77"/>
        <end position="86"/>
    </location>
</feature>
<comment type="caution">
    <text evidence="2">The sequence shown here is derived from an EMBL/GenBank/DDBJ whole genome shotgun (WGS) entry which is preliminary data.</text>
</comment>
<feature type="compositionally biased region" description="Basic and acidic residues" evidence="1">
    <location>
        <begin position="39"/>
        <end position="76"/>
    </location>
</feature>